<gene>
    <name evidence="1" type="ORF">SAMN05216360_102469</name>
</gene>
<sequence>MSRMGQYVIEQEMLLTEDQLWAREKDRHEGDEAAWAGEIALLRERGMPHPEAGVPVISEERLDLAALWQSLPDEDRAHIGELALGLIVGGLIGAHAESTAASASRAGDQCYHQSLEALSSEIPDSVVAAIRGPSWRIPALLGPVCLNCGCSQNDACADGCRWTDERRIECTACGRPEEHLPF</sequence>
<dbReference type="AlphaFoldDB" id="A0A1G9UAD6"/>
<accession>A0A1G9UAD6</accession>
<name>A0A1G9UAD6_9HYPH</name>
<evidence type="ECO:0000313" key="1">
    <source>
        <dbReference type="EMBL" id="SDM56937.1"/>
    </source>
</evidence>
<proteinExistence type="predicted"/>
<reference evidence="2" key="1">
    <citation type="submission" date="2016-10" db="EMBL/GenBank/DDBJ databases">
        <authorList>
            <person name="Varghese N."/>
            <person name="Submissions S."/>
        </authorList>
    </citation>
    <scope>NUCLEOTIDE SEQUENCE [LARGE SCALE GENOMIC DNA]</scope>
    <source>
        <strain evidence="2">BL47</strain>
    </source>
</reference>
<protein>
    <submittedName>
        <fullName evidence="1">Uncharacterized protein</fullName>
    </submittedName>
</protein>
<dbReference type="EMBL" id="FNHS01000002">
    <property type="protein sequence ID" value="SDM56937.1"/>
    <property type="molecule type" value="Genomic_DNA"/>
</dbReference>
<organism evidence="1 2">
    <name type="scientific">Methylobacterium phyllostachyos</name>
    <dbReference type="NCBI Taxonomy" id="582672"/>
    <lineage>
        <taxon>Bacteria</taxon>
        <taxon>Pseudomonadati</taxon>
        <taxon>Pseudomonadota</taxon>
        <taxon>Alphaproteobacteria</taxon>
        <taxon>Hyphomicrobiales</taxon>
        <taxon>Methylobacteriaceae</taxon>
        <taxon>Methylobacterium</taxon>
    </lineage>
</organism>
<dbReference type="Proteomes" id="UP000198704">
    <property type="component" value="Unassembled WGS sequence"/>
</dbReference>
<evidence type="ECO:0000313" key="2">
    <source>
        <dbReference type="Proteomes" id="UP000198704"/>
    </source>
</evidence>
<keyword evidence="2" id="KW-1185">Reference proteome</keyword>
<dbReference type="STRING" id="582672.SAMN05216360_102469"/>
<dbReference type="RefSeq" id="WP_091713796.1">
    <property type="nucleotide sequence ID" value="NZ_FNHS01000002.1"/>
</dbReference>
<dbReference type="OrthoDB" id="7990802at2"/>